<organism evidence="1 2">
    <name type="scientific">Candidatus Nitrospira inopinata</name>
    <dbReference type="NCBI Taxonomy" id="1715989"/>
    <lineage>
        <taxon>Bacteria</taxon>
        <taxon>Pseudomonadati</taxon>
        <taxon>Nitrospirota</taxon>
        <taxon>Nitrospiria</taxon>
        <taxon>Nitrospirales</taxon>
        <taxon>Nitrospiraceae</taxon>
        <taxon>Nitrospira</taxon>
    </lineage>
</organism>
<dbReference type="KEGG" id="nio:NITINOP_2417"/>
<evidence type="ECO:0000313" key="1">
    <source>
        <dbReference type="EMBL" id="CUQ67389.1"/>
    </source>
</evidence>
<dbReference type="STRING" id="1715989.NITINOP_2417"/>
<protein>
    <submittedName>
        <fullName evidence="1">Uncharacterized protein</fullName>
    </submittedName>
</protein>
<dbReference type="EMBL" id="LN885086">
    <property type="protein sequence ID" value="CUQ67389.1"/>
    <property type="molecule type" value="Genomic_DNA"/>
</dbReference>
<dbReference type="AlphaFoldDB" id="A0A0S4KVM9"/>
<evidence type="ECO:0000313" key="2">
    <source>
        <dbReference type="Proteomes" id="UP000066284"/>
    </source>
</evidence>
<sequence length="267" mass="29141">MSLTMQNHMLEIIVEKTSRSLIAAMTDPPDYGVARVVGSNGGYVKSGGASHVLTTVTGPRSSIITVPEGECVPVPPSLGGDEALLAVPLAAALSVWDRLQLELGEIAVYTEGNILADLIGQVAVWRGGCPVVRLDSDPEWAPLNMGERLSIADPEEALRHLQKRVHDKPGFTAVDLSGRPEIIDLLLEAMPRWGRLMLAGRTQKPLTVDFYNNVHRKGALLLCEVFEPVSVFEKREREAYLSTAFRLLEKTEIAEVCSRLVPAHRSS</sequence>
<dbReference type="OrthoDB" id="9892627at2"/>
<dbReference type="Gene3D" id="3.90.180.10">
    <property type="entry name" value="Medium-chain alcohol dehydrogenases, catalytic domain"/>
    <property type="match status" value="1"/>
</dbReference>
<gene>
    <name evidence="1" type="ORF">NITINOP_2417</name>
</gene>
<name>A0A0S4KVM9_9BACT</name>
<proteinExistence type="predicted"/>
<reference evidence="2" key="1">
    <citation type="submission" date="2015-09" db="EMBL/GenBank/DDBJ databases">
        <authorList>
            <person name="Daims H."/>
        </authorList>
    </citation>
    <scope>NUCLEOTIDE SEQUENCE [LARGE SCALE GENOMIC DNA]</scope>
</reference>
<accession>A0A0S4KVM9</accession>
<dbReference type="Proteomes" id="UP000066284">
    <property type="component" value="Chromosome 1"/>
</dbReference>
<keyword evidence="2" id="KW-1185">Reference proteome</keyword>
<dbReference type="Gene3D" id="3.40.50.720">
    <property type="entry name" value="NAD(P)-binding Rossmann-like Domain"/>
    <property type="match status" value="1"/>
</dbReference>
<dbReference type="RefSeq" id="WP_062485681.1">
    <property type="nucleotide sequence ID" value="NZ_LN885086.1"/>
</dbReference>